<dbReference type="Proteomes" id="UP000265725">
    <property type="component" value="Chromosome"/>
</dbReference>
<accession>A0A385YS40</accession>
<dbReference type="EMBL" id="CP032418">
    <property type="protein sequence ID" value="AYC28532.1"/>
    <property type="molecule type" value="Genomic_DNA"/>
</dbReference>
<reference evidence="2" key="1">
    <citation type="submission" date="2018-09" db="EMBL/GenBank/DDBJ databases">
        <authorList>
            <person name="Zhu H."/>
        </authorList>
    </citation>
    <scope>NUCLEOTIDE SEQUENCE [LARGE SCALE GENOMIC DNA]</scope>
    <source>
        <strain evidence="2">K2R23-3</strain>
    </source>
</reference>
<evidence type="ECO:0000313" key="2">
    <source>
        <dbReference type="Proteomes" id="UP000265725"/>
    </source>
</evidence>
<dbReference type="KEGG" id="paek:D3873_01100"/>
<proteinExistence type="predicted"/>
<organism evidence="1 2">
    <name type="scientific">Paenisporosarcina cavernae</name>
    <dbReference type="NCBI Taxonomy" id="2320858"/>
    <lineage>
        <taxon>Bacteria</taxon>
        <taxon>Bacillati</taxon>
        <taxon>Bacillota</taxon>
        <taxon>Bacilli</taxon>
        <taxon>Bacillales</taxon>
        <taxon>Caryophanaceae</taxon>
        <taxon>Paenisporosarcina</taxon>
    </lineage>
</organism>
<evidence type="ECO:0000313" key="1">
    <source>
        <dbReference type="EMBL" id="AYC28532.1"/>
    </source>
</evidence>
<sequence>MWEDQKVECDQFALTGTRTIPFENNNPSFCKATFKANQTTEANLERNSWSFEISDKKELLNFHSLQ</sequence>
<gene>
    <name evidence="1" type="ORF">D3873_01100</name>
</gene>
<name>A0A385YS40_9BACL</name>
<protein>
    <submittedName>
        <fullName evidence="1">Uncharacterized protein</fullName>
    </submittedName>
</protein>
<keyword evidence="2" id="KW-1185">Reference proteome</keyword>
<dbReference type="AlphaFoldDB" id="A0A385YS40"/>